<organism evidence="3 4">
    <name type="scientific">Cryptosporangium phraense</name>
    <dbReference type="NCBI Taxonomy" id="2593070"/>
    <lineage>
        <taxon>Bacteria</taxon>
        <taxon>Bacillati</taxon>
        <taxon>Actinomycetota</taxon>
        <taxon>Actinomycetes</taxon>
        <taxon>Cryptosporangiales</taxon>
        <taxon>Cryptosporangiaceae</taxon>
        <taxon>Cryptosporangium</taxon>
    </lineage>
</organism>
<dbReference type="GO" id="GO:0004792">
    <property type="term" value="F:thiosulfate-cyanide sulfurtransferase activity"/>
    <property type="evidence" value="ECO:0007669"/>
    <property type="project" value="TreeGrafter"/>
</dbReference>
<dbReference type="Gene3D" id="3.40.50.720">
    <property type="entry name" value="NAD(P)-binding Rossmann-like Domain"/>
    <property type="match status" value="1"/>
</dbReference>
<dbReference type="InParanoid" id="A0A545AZJ0"/>
<protein>
    <submittedName>
        <fullName evidence="3">ThiF family adenylyltransferase</fullName>
    </submittedName>
</protein>
<dbReference type="InterPro" id="IPR035985">
    <property type="entry name" value="Ubiquitin-activating_enz"/>
</dbReference>
<keyword evidence="3" id="KW-0548">Nucleotidyltransferase</keyword>
<dbReference type="GO" id="GO:0005737">
    <property type="term" value="C:cytoplasm"/>
    <property type="evidence" value="ECO:0007669"/>
    <property type="project" value="TreeGrafter"/>
</dbReference>
<feature type="compositionally biased region" description="Polar residues" evidence="1">
    <location>
        <begin position="309"/>
        <end position="325"/>
    </location>
</feature>
<dbReference type="RefSeq" id="WP_142702381.1">
    <property type="nucleotide sequence ID" value="NZ_VIRS01000001.1"/>
</dbReference>
<feature type="domain" description="THIF-type NAD/FAD binding fold" evidence="2">
    <location>
        <begin position="20"/>
        <end position="238"/>
    </location>
</feature>
<evidence type="ECO:0000313" key="3">
    <source>
        <dbReference type="EMBL" id="TQS46763.1"/>
    </source>
</evidence>
<dbReference type="Pfam" id="PF00899">
    <property type="entry name" value="ThiF"/>
    <property type="match status" value="1"/>
</dbReference>
<dbReference type="OrthoDB" id="9204719at2"/>
<dbReference type="PANTHER" id="PTHR10953:SF102">
    <property type="entry name" value="ADENYLYLTRANSFERASE AND SULFURTRANSFERASE MOCS3"/>
    <property type="match status" value="1"/>
</dbReference>
<evidence type="ECO:0000313" key="4">
    <source>
        <dbReference type="Proteomes" id="UP000317982"/>
    </source>
</evidence>
<comment type="caution">
    <text evidence="3">The sequence shown here is derived from an EMBL/GenBank/DDBJ whole genome shotgun (WGS) entry which is preliminary data.</text>
</comment>
<feature type="region of interest" description="Disordered" evidence="1">
    <location>
        <begin position="304"/>
        <end position="328"/>
    </location>
</feature>
<dbReference type="PANTHER" id="PTHR10953">
    <property type="entry name" value="UBIQUITIN-ACTIVATING ENZYME E1"/>
    <property type="match status" value="1"/>
</dbReference>
<dbReference type="Proteomes" id="UP000317982">
    <property type="component" value="Unassembled WGS sequence"/>
</dbReference>
<evidence type="ECO:0000256" key="1">
    <source>
        <dbReference type="SAM" id="MobiDB-lite"/>
    </source>
</evidence>
<proteinExistence type="predicted"/>
<dbReference type="GO" id="GO:0016779">
    <property type="term" value="F:nucleotidyltransferase activity"/>
    <property type="evidence" value="ECO:0007669"/>
    <property type="project" value="UniProtKB-KW"/>
</dbReference>
<sequence>MTGAGSADRFDRQHGIPGWDQQRLAAATVVVAGVGALGNEVAKNLALAGVGRLILCDPDTVSLTNLPRTVLLGPDDIGRPKVVTAREALSRLAPGCVIETRQAELAAGVGLSELADADVVVGCLDSRHARLRLLGRCALVGARLVDGGTHPWGGEVRLRLEVDEACYGCSLTPHQRGEADLPWSCADPLPGGEPAPASILSTAVVGGWQSLAASALVLGTPPPYRVLRIDGRTGRTAPVLLTRDGGCPYHRPLEGPRTHLPIDHRATVAELLLHLPADADPAVWTAFPVSGHCGACGRRYDPPGLSDPLSVTDSESEDGTAQTRSGGVDACGHCGAPLGRPRLSERLRDAESGRRLYEYGVAPGEILPVLTPEGGYRWFSLNGAVRPVTNPHAVSATSR</sequence>
<dbReference type="GO" id="GO:0008641">
    <property type="term" value="F:ubiquitin-like modifier activating enzyme activity"/>
    <property type="evidence" value="ECO:0007669"/>
    <property type="project" value="InterPro"/>
</dbReference>
<dbReference type="GO" id="GO:0032446">
    <property type="term" value="P:protein modification by small protein conjugation"/>
    <property type="evidence" value="ECO:0007669"/>
    <property type="project" value="TreeGrafter"/>
</dbReference>
<name>A0A545AZJ0_9ACTN</name>
<dbReference type="SUPFAM" id="SSF69572">
    <property type="entry name" value="Activating enzymes of the ubiquitin-like proteins"/>
    <property type="match status" value="1"/>
</dbReference>
<dbReference type="AlphaFoldDB" id="A0A545AZJ0"/>
<accession>A0A545AZJ0</accession>
<gene>
    <name evidence="3" type="ORF">FL583_00330</name>
</gene>
<dbReference type="InterPro" id="IPR000594">
    <property type="entry name" value="ThiF_NAD_FAD-bd"/>
</dbReference>
<evidence type="ECO:0000259" key="2">
    <source>
        <dbReference type="Pfam" id="PF00899"/>
    </source>
</evidence>
<dbReference type="InterPro" id="IPR045886">
    <property type="entry name" value="ThiF/MoeB/HesA"/>
</dbReference>
<dbReference type="EMBL" id="VIRS01000001">
    <property type="protein sequence ID" value="TQS46763.1"/>
    <property type="molecule type" value="Genomic_DNA"/>
</dbReference>
<reference evidence="3 4" key="1">
    <citation type="submission" date="2019-07" db="EMBL/GenBank/DDBJ databases">
        <title>Cryptosporangium phraense sp. nov., isolated from plant litter.</title>
        <authorList>
            <person name="Suriyachadkun C."/>
        </authorList>
    </citation>
    <scope>NUCLEOTIDE SEQUENCE [LARGE SCALE GENOMIC DNA]</scope>
    <source>
        <strain evidence="3 4">A-T 5661</strain>
    </source>
</reference>
<keyword evidence="4" id="KW-1185">Reference proteome</keyword>
<keyword evidence="3" id="KW-0808">Transferase</keyword>